<evidence type="ECO:0000313" key="4">
    <source>
        <dbReference type="Proteomes" id="UP000582231"/>
    </source>
</evidence>
<keyword evidence="2" id="KW-0472">Membrane</keyword>
<proteinExistence type="predicted"/>
<evidence type="ECO:0000313" key="3">
    <source>
        <dbReference type="EMBL" id="NYD31729.1"/>
    </source>
</evidence>
<protein>
    <submittedName>
        <fullName evidence="3">Uncharacterized protein</fullName>
    </submittedName>
</protein>
<feature type="region of interest" description="Disordered" evidence="1">
    <location>
        <begin position="42"/>
        <end position="80"/>
    </location>
</feature>
<keyword evidence="2" id="KW-0812">Transmembrane</keyword>
<evidence type="ECO:0000256" key="1">
    <source>
        <dbReference type="SAM" id="MobiDB-lite"/>
    </source>
</evidence>
<name>A0A852RM37_9ACTN</name>
<keyword evidence="4" id="KW-1185">Reference proteome</keyword>
<dbReference type="AlphaFoldDB" id="A0A852RM37"/>
<feature type="transmembrane region" description="Helical" evidence="2">
    <location>
        <begin position="12"/>
        <end position="36"/>
    </location>
</feature>
<dbReference type="Proteomes" id="UP000582231">
    <property type="component" value="Unassembled WGS sequence"/>
</dbReference>
<dbReference type="RefSeq" id="WP_179728001.1">
    <property type="nucleotide sequence ID" value="NZ_BAABEF010000001.1"/>
</dbReference>
<dbReference type="EMBL" id="JACCBF010000001">
    <property type="protein sequence ID" value="NYD31729.1"/>
    <property type="molecule type" value="Genomic_DNA"/>
</dbReference>
<evidence type="ECO:0000256" key="2">
    <source>
        <dbReference type="SAM" id="Phobius"/>
    </source>
</evidence>
<comment type="caution">
    <text evidence="3">The sequence shown here is derived from an EMBL/GenBank/DDBJ whole genome shotgun (WGS) entry which is preliminary data.</text>
</comment>
<organism evidence="3 4">
    <name type="scientific">Nocardioides kongjuensis</name>
    <dbReference type="NCBI Taxonomy" id="349522"/>
    <lineage>
        <taxon>Bacteria</taxon>
        <taxon>Bacillati</taxon>
        <taxon>Actinomycetota</taxon>
        <taxon>Actinomycetes</taxon>
        <taxon>Propionibacteriales</taxon>
        <taxon>Nocardioidaceae</taxon>
        <taxon>Nocardioides</taxon>
    </lineage>
</organism>
<gene>
    <name evidence="3" type="ORF">BJ958_003275</name>
</gene>
<accession>A0A852RM37</accession>
<sequence>MDRVERERRHRLQVLAGLTAAEAAAAVLAVVFGFLVSVQGRHGPLPADVPEPTPAPPPVIQAPGTRDPSGATTQVDGVLP</sequence>
<feature type="compositionally biased region" description="Pro residues" evidence="1">
    <location>
        <begin position="47"/>
        <end position="60"/>
    </location>
</feature>
<keyword evidence="2" id="KW-1133">Transmembrane helix</keyword>
<feature type="compositionally biased region" description="Polar residues" evidence="1">
    <location>
        <begin position="70"/>
        <end position="80"/>
    </location>
</feature>
<reference evidence="3 4" key="1">
    <citation type="submission" date="2020-07" db="EMBL/GenBank/DDBJ databases">
        <title>Sequencing the genomes of 1000 actinobacteria strains.</title>
        <authorList>
            <person name="Klenk H.-P."/>
        </authorList>
    </citation>
    <scope>NUCLEOTIDE SEQUENCE [LARGE SCALE GENOMIC DNA]</scope>
    <source>
        <strain evidence="3 4">DSM 19082</strain>
    </source>
</reference>